<dbReference type="EMBL" id="LLYA01000200">
    <property type="protein sequence ID" value="KRR18152.1"/>
    <property type="molecule type" value="Genomic_DNA"/>
</dbReference>
<gene>
    <name evidence="2" type="ORF">CQ13_35450</name>
</gene>
<protein>
    <recommendedName>
        <fullName evidence="4">DUF4145 domain-containing protein</fullName>
    </recommendedName>
</protein>
<proteinExistence type="predicted"/>
<sequence length="225" mass="25057">MAGQKLLDSIRELKLKIESATDQNAELDWVDVYQVTNNLTTFESILQAELSLMPIYMVMPKAGYEITALVESGTVCFPSDIRLKVPEAEYDLNQATRCIAFELHTAAGFHLHRANEAVLRRYWDLVSNGADRPQRGNIGDYLNEMKQKNFGDEIVRGAIDHLVKFHRNPLIHPEQNLETADEAIALMNSVHNAIVQMLKAIPMDLSAFGDPVGSIPTNPQAGPSV</sequence>
<dbReference type="AlphaFoldDB" id="A0A0R3MD23"/>
<evidence type="ECO:0000313" key="3">
    <source>
        <dbReference type="Proteomes" id="UP000052023"/>
    </source>
</evidence>
<evidence type="ECO:0008006" key="4">
    <source>
        <dbReference type="Google" id="ProtNLM"/>
    </source>
</evidence>
<keyword evidence="1" id="KW-0175">Coiled coil</keyword>
<comment type="caution">
    <text evidence="2">The sequence shown here is derived from an EMBL/GenBank/DDBJ whole genome shotgun (WGS) entry which is preliminary data.</text>
</comment>
<accession>A0A0R3MD23</accession>
<evidence type="ECO:0000256" key="1">
    <source>
        <dbReference type="SAM" id="Coils"/>
    </source>
</evidence>
<evidence type="ECO:0000313" key="2">
    <source>
        <dbReference type="EMBL" id="KRR18152.1"/>
    </source>
</evidence>
<reference evidence="2 3" key="1">
    <citation type="submission" date="2014-03" db="EMBL/GenBank/DDBJ databases">
        <title>Bradyrhizobium valentinum sp. nov., isolated from effective nodules of Lupinus mariae-josephae, a lupine endemic of basic-lime soils in Eastern Spain.</title>
        <authorList>
            <person name="Duran D."/>
            <person name="Rey L."/>
            <person name="Navarro A."/>
            <person name="Busquets A."/>
            <person name="Imperial J."/>
            <person name="Ruiz-Argueso T."/>
        </authorList>
    </citation>
    <scope>NUCLEOTIDE SEQUENCE [LARGE SCALE GENOMIC DNA]</scope>
    <source>
        <strain evidence="2 3">Ro19</strain>
    </source>
</reference>
<keyword evidence="3" id="KW-1185">Reference proteome</keyword>
<name>A0A0R3MD23_9BRAD</name>
<dbReference type="Proteomes" id="UP000052023">
    <property type="component" value="Unassembled WGS sequence"/>
</dbReference>
<feature type="coiled-coil region" evidence="1">
    <location>
        <begin position="3"/>
        <end position="30"/>
    </location>
</feature>
<organism evidence="2 3">
    <name type="scientific">Bradyrhizobium retamae</name>
    <dbReference type="NCBI Taxonomy" id="1300035"/>
    <lineage>
        <taxon>Bacteria</taxon>
        <taxon>Pseudomonadati</taxon>
        <taxon>Pseudomonadota</taxon>
        <taxon>Alphaproteobacteria</taxon>
        <taxon>Hyphomicrobiales</taxon>
        <taxon>Nitrobacteraceae</taxon>
        <taxon>Bradyrhizobium</taxon>
    </lineage>
</organism>